<organism evidence="1 2">
    <name type="scientific">Stachybotrys chlorohalonatus (strain IBT 40285)</name>
    <dbReference type="NCBI Taxonomy" id="1283841"/>
    <lineage>
        <taxon>Eukaryota</taxon>
        <taxon>Fungi</taxon>
        <taxon>Dikarya</taxon>
        <taxon>Ascomycota</taxon>
        <taxon>Pezizomycotina</taxon>
        <taxon>Sordariomycetes</taxon>
        <taxon>Hypocreomycetidae</taxon>
        <taxon>Hypocreales</taxon>
        <taxon>Stachybotryaceae</taxon>
        <taxon>Stachybotrys</taxon>
    </lineage>
</organism>
<dbReference type="InParanoid" id="A0A084QR50"/>
<evidence type="ECO:0000313" key="2">
    <source>
        <dbReference type="Proteomes" id="UP000028524"/>
    </source>
</evidence>
<gene>
    <name evidence="1" type="ORF">S40285_09892</name>
</gene>
<keyword evidence="2" id="KW-1185">Reference proteome</keyword>
<dbReference type="Proteomes" id="UP000028524">
    <property type="component" value="Unassembled WGS sequence"/>
</dbReference>
<dbReference type="AlphaFoldDB" id="A0A084QR50"/>
<name>A0A084QR50_STAC4</name>
<dbReference type="HOGENOM" id="CLU_2135167_0_0_1"/>
<reference evidence="1 2" key="1">
    <citation type="journal article" date="2014" name="BMC Genomics">
        <title>Comparative genome sequencing reveals chemotype-specific gene clusters in the toxigenic black mold Stachybotrys.</title>
        <authorList>
            <person name="Semeiks J."/>
            <person name="Borek D."/>
            <person name="Otwinowski Z."/>
            <person name="Grishin N.V."/>
        </authorList>
    </citation>
    <scope>NUCLEOTIDE SEQUENCE [LARGE SCALE GENOMIC DNA]</scope>
    <source>
        <strain evidence="1 2">IBT 40285</strain>
    </source>
</reference>
<dbReference type="EMBL" id="KL660461">
    <property type="protein sequence ID" value="KFA66435.1"/>
    <property type="molecule type" value="Genomic_DNA"/>
</dbReference>
<proteinExistence type="predicted"/>
<accession>A0A084QR50</accession>
<sequence length="113" mass="12440">MGEDDQGIWALQSPSVHSHEKGRLGSVPLCLAEAFSRQEVVLDGLRYSIELGNHDRPCVGVDFILYSNVRYMNCVPIGKPEVCTVPGLPVGEELVLLRVAWQDAHIPSLEVES</sequence>
<protein>
    <submittedName>
        <fullName evidence="1">Uncharacterized protein</fullName>
    </submittedName>
</protein>
<evidence type="ECO:0000313" key="1">
    <source>
        <dbReference type="EMBL" id="KFA66435.1"/>
    </source>
</evidence>